<sequence>MSITSDTTAPLKGLDKFYIGGEWVTPSSSSTISVIEPATEQVYYQVPEAQNADVERAVTAARTAFDEGPWPKLTHAQRAEFLRAIGAAVRERADDVTQVWPRESGIVHGAAQAMIGGVPDAYDFYAGLAETFAFEEAATPTAGGRYGLISREPVGVVGAIIPWNAPMTLIAYKLAPALLAGCTVVLKASPEAPGAPYIMADIAEKIGLPAGVLNVLTADREVSESLVRDPRVDKIAFTGSTVAGRRIASILGERIGRYTLELGGKSAAVILDDMDLAEAAASLSGAECFLSGQVCSSLTRIVVPRRRHDELADALAGTFSQVKLGDPFAPGVQMGPLAMERQRDRVEGYIAQGVSEGAKLVTGGGRPKDLDRGWFIEPTVFANVDNSWKIAQEEIFGPVLSVIPADDEEDAIRIANDTIYGLNAAVFTHDADRARAVGDRLRAGTVGHNGFRTDFGIGFGGFKQSGIGREGGVDGLLPYLENKTMIFEEKPSRFPG</sequence>
<dbReference type="EC" id="1.2.1.86" evidence="6"/>
<dbReference type="PANTHER" id="PTHR42804">
    <property type="entry name" value="ALDEHYDE DEHYDROGENASE"/>
    <property type="match status" value="1"/>
</dbReference>
<evidence type="ECO:0000256" key="2">
    <source>
        <dbReference type="ARBA" id="ARBA00023002"/>
    </source>
</evidence>
<dbReference type="SUPFAM" id="SSF53720">
    <property type="entry name" value="ALDH-like"/>
    <property type="match status" value="1"/>
</dbReference>
<dbReference type="STRING" id="2074.BG845_06208"/>
<keyword evidence="2 4" id="KW-0560">Oxidoreductase</keyword>
<dbReference type="InterPro" id="IPR016162">
    <property type="entry name" value="Ald_DH_N"/>
</dbReference>
<dbReference type="PANTHER" id="PTHR42804:SF1">
    <property type="entry name" value="ALDEHYDE DEHYDROGENASE-RELATED"/>
    <property type="match status" value="1"/>
</dbReference>
<reference evidence="6 7" key="1">
    <citation type="submission" date="2016-09" db="EMBL/GenBank/DDBJ databases">
        <title>Pseudonocardia autotrophica DSM535, a candidate organism with high potential of specific P450 cytochromes.</title>
        <authorList>
            <person name="Grumaz C."/>
            <person name="Vainshtein Y."/>
            <person name="Kirstahler P."/>
            <person name="Sohn K."/>
        </authorList>
    </citation>
    <scope>NUCLEOTIDE SEQUENCE [LARGE SCALE GENOMIC DNA]</scope>
    <source>
        <strain evidence="6 7">DSM 535</strain>
    </source>
</reference>
<feature type="active site" evidence="3">
    <location>
        <position position="261"/>
    </location>
</feature>
<dbReference type="InterPro" id="IPR016163">
    <property type="entry name" value="Ald_DH_C"/>
</dbReference>
<dbReference type="Proteomes" id="UP000194360">
    <property type="component" value="Unassembled WGS sequence"/>
</dbReference>
<dbReference type="RefSeq" id="WP_085916274.1">
    <property type="nucleotide sequence ID" value="NZ_AP018920.1"/>
</dbReference>
<accession>A0A1Y2MIZ1</accession>
<gene>
    <name evidence="6" type="primary">geoB_4</name>
    <name evidence="6" type="ORF">BG845_06208</name>
</gene>
<dbReference type="FunFam" id="3.40.605.10:FF:000007">
    <property type="entry name" value="NAD/NADP-dependent betaine aldehyde dehydrogenase"/>
    <property type="match status" value="1"/>
</dbReference>
<dbReference type="Pfam" id="PF00171">
    <property type="entry name" value="Aldedh"/>
    <property type="match status" value="1"/>
</dbReference>
<evidence type="ECO:0000256" key="1">
    <source>
        <dbReference type="ARBA" id="ARBA00009986"/>
    </source>
</evidence>
<feature type="domain" description="Aldehyde dehydrogenase" evidence="5">
    <location>
        <begin position="23"/>
        <end position="484"/>
    </location>
</feature>
<dbReference type="PROSITE" id="PS00687">
    <property type="entry name" value="ALDEHYDE_DEHYDR_GLU"/>
    <property type="match status" value="1"/>
</dbReference>
<comment type="similarity">
    <text evidence="1 4">Belongs to the aldehyde dehydrogenase family.</text>
</comment>
<dbReference type="EMBL" id="MIGB01000055">
    <property type="protein sequence ID" value="OSY35234.1"/>
    <property type="molecule type" value="Genomic_DNA"/>
</dbReference>
<dbReference type="AlphaFoldDB" id="A0A1Y2MIZ1"/>
<dbReference type="GO" id="GO:0034832">
    <property type="term" value="F:geranial dehydrogenase activity"/>
    <property type="evidence" value="ECO:0007669"/>
    <property type="project" value="UniProtKB-EC"/>
</dbReference>
<dbReference type="Gene3D" id="3.40.605.10">
    <property type="entry name" value="Aldehyde Dehydrogenase, Chain A, domain 1"/>
    <property type="match status" value="1"/>
</dbReference>
<organism evidence="6 7">
    <name type="scientific">Pseudonocardia autotrophica</name>
    <name type="common">Amycolata autotrophica</name>
    <name type="synonym">Nocardia autotrophica</name>
    <dbReference type="NCBI Taxonomy" id="2074"/>
    <lineage>
        <taxon>Bacteria</taxon>
        <taxon>Bacillati</taxon>
        <taxon>Actinomycetota</taxon>
        <taxon>Actinomycetes</taxon>
        <taxon>Pseudonocardiales</taxon>
        <taxon>Pseudonocardiaceae</taxon>
        <taxon>Pseudonocardia</taxon>
    </lineage>
</organism>
<dbReference type="Gene3D" id="3.40.309.10">
    <property type="entry name" value="Aldehyde Dehydrogenase, Chain A, domain 2"/>
    <property type="match status" value="1"/>
</dbReference>
<dbReference type="InterPro" id="IPR029510">
    <property type="entry name" value="Ald_DH_CS_GLU"/>
</dbReference>
<evidence type="ECO:0000256" key="3">
    <source>
        <dbReference type="PROSITE-ProRule" id="PRU10007"/>
    </source>
</evidence>
<evidence type="ECO:0000313" key="7">
    <source>
        <dbReference type="Proteomes" id="UP000194360"/>
    </source>
</evidence>
<evidence type="ECO:0000259" key="5">
    <source>
        <dbReference type="Pfam" id="PF00171"/>
    </source>
</evidence>
<dbReference type="FunFam" id="3.40.309.10:FF:000012">
    <property type="entry name" value="Betaine aldehyde dehydrogenase"/>
    <property type="match status" value="1"/>
</dbReference>
<dbReference type="CDD" id="cd07139">
    <property type="entry name" value="ALDH_AldA-Rv0768"/>
    <property type="match status" value="1"/>
</dbReference>
<proteinExistence type="inferred from homology"/>
<protein>
    <submittedName>
        <fullName evidence="6">Geranial dehydrogenase</fullName>
        <ecNumber evidence="6">1.2.1.86</ecNumber>
    </submittedName>
</protein>
<evidence type="ECO:0000256" key="4">
    <source>
        <dbReference type="RuleBase" id="RU003345"/>
    </source>
</evidence>
<comment type="caution">
    <text evidence="6">The sequence shown here is derived from an EMBL/GenBank/DDBJ whole genome shotgun (WGS) entry which is preliminary data.</text>
</comment>
<dbReference type="OrthoDB" id="6882680at2"/>
<evidence type="ECO:0000313" key="6">
    <source>
        <dbReference type="EMBL" id="OSY35234.1"/>
    </source>
</evidence>
<name>A0A1Y2MIZ1_PSEAH</name>
<keyword evidence="7" id="KW-1185">Reference proteome</keyword>
<dbReference type="InterPro" id="IPR016161">
    <property type="entry name" value="Ald_DH/histidinol_DH"/>
</dbReference>
<dbReference type="InterPro" id="IPR015590">
    <property type="entry name" value="Aldehyde_DH_dom"/>
</dbReference>